<dbReference type="InterPro" id="IPR041993">
    <property type="entry name" value="GPKOW_KOW1"/>
</dbReference>
<name>A0A2M4BP20_9DIPT</name>
<sequence>MEEKKVSFGFSKTAKKTPLQAGPAASVSASKNDSKQFIECLEANTIKTVGTAEEPAGPLVIPLREEDKITIPDRLAKVQSVKKEKQERLSHKQKPEATVEKTSTEVASAPPNETLDQRAVREIEEATKQTNNSANDQTNFVVPLQPEELPLEGSQESTLDDYEAIPIESFGMAMLRGMGFKEDPKKVEEKGGVPDVGPVMRPKGLGLGADRSKLSKALNAPLVPPASGEVLVMKIGAQVKVLAGKHQDRYGTVESIDEETSRAMVKFTLGGIKDWVNEYMILVVSREEYNKYSKVLNTTKYEEFKNREKSDKRRLDSPDTDRRNSQKDNQRSGPSRSPPRASESSGQGSNKISSQRESSSGESTSGSEDNERERQKRKHKKASSSSTSYSPTSSGTKKKSHKYKQRHNDHRRHGSDSESDDRHHKKKTKKSKKHRSRSRSRR</sequence>
<evidence type="ECO:0000259" key="4">
    <source>
        <dbReference type="SMART" id="SM00739"/>
    </source>
</evidence>
<evidence type="ECO:0000256" key="3">
    <source>
        <dbReference type="SAM" id="MobiDB-lite"/>
    </source>
</evidence>
<organism evidence="5">
    <name type="scientific">Anopheles marajoara</name>
    <dbReference type="NCBI Taxonomy" id="58244"/>
    <lineage>
        <taxon>Eukaryota</taxon>
        <taxon>Metazoa</taxon>
        <taxon>Ecdysozoa</taxon>
        <taxon>Arthropoda</taxon>
        <taxon>Hexapoda</taxon>
        <taxon>Insecta</taxon>
        <taxon>Pterygota</taxon>
        <taxon>Neoptera</taxon>
        <taxon>Endopterygota</taxon>
        <taxon>Diptera</taxon>
        <taxon>Nematocera</taxon>
        <taxon>Culicoidea</taxon>
        <taxon>Culicidae</taxon>
        <taxon>Anophelinae</taxon>
        <taxon>Anopheles</taxon>
    </lineage>
</organism>
<dbReference type="PANTHER" id="PTHR15818">
    <property type="entry name" value="G PATCH AND KOW-CONTAINING"/>
    <property type="match status" value="1"/>
</dbReference>
<evidence type="ECO:0000256" key="1">
    <source>
        <dbReference type="ARBA" id="ARBA00004123"/>
    </source>
</evidence>
<protein>
    <submittedName>
        <fullName evidence="5">Putative juvenile hormone-inducible protein</fullName>
    </submittedName>
</protein>
<dbReference type="AlphaFoldDB" id="A0A2M4BP20"/>
<keyword evidence="2" id="KW-0539">Nucleus</keyword>
<feature type="compositionally biased region" description="Basic residues" evidence="3">
    <location>
        <begin position="423"/>
        <end position="442"/>
    </location>
</feature>
<comment type="subcellular location">
    <subcellularLocation>
        <location evidence="1">Nucleus</location>
    </subcellularLocation>
</comment>
<evidence type="ECO:0000256" key="2">
    <source>
        <dbReference type="ARBA" id="ARBA00023242"/>
    </source>
</evidence>
<dbReference type="Pfam" id="PF00467">
    <property type="entry name" value="KOW"/>
    <property type="match status" value="1"/>
</dbReference>
<proteinExistence type="predicted"/>
<dbReference type="PANTHER" id="PTHR15818:SF2">
    <property type="entry name" value="G-PATCH DOMAIN AND KOW MOTIFS-CONTAINING PROTEIN"/>
    <property type="match status" value="1"/>
</dbReference>
<feature type="compositionally biased region" description="Basic and acidic residues" evidence="3">
    <location>
        <begin position="78"/>
        <end position="103"/>
    </location>
</feature>
<dbReference type="SMART" id="SM00739">
    <property type="entry name" value="KOW"/>
    <property type="match status" value="1"/>
</dbReference>
<dbReference type="EMBL" id="GGFJ01005387">
    <property type="protein sequence ID" value="MBW54528.1"/>
    <property type="molecule type" value="Transcribed_RNA"/>
</dbReference>
<dbReference type="Pfam" id="PF12656">
    <property type="entry name" value="G-patch_2"/>
    <property type="match status" value="1"/>
</dbReference>
<feature type="compositionally biased region" description="Low complexity" evidence="3">
    <location>
        <begin position="383"/>
        <end position="395"/>
    </location>
</feature>
<feature type="region of interest" description="Disordered" evidence="3">
    <location>
        <begin position="304"/>
        <end position="442"/>
    </location>
</feature>
<dbReference type="GO" id="GO:0000398">
    <property type="term" value="P:mRNA splicing, via spliceosome"/>
    <property type="evidence" value="ECO:0007669"/>
    <property type="project" value="InterPro"/>
</dbReference>
<feature type="compositionally biased region" description="Basic and acidic residues" evidence="3">
    <location>
        <begin position="304"/>
        <end position="330"/>
    </location>
</feature>
<dbReference type="GO" id="GO:0005681">
    <property type="term" value="C:spliceosomal complex"/>
    <property type="evidence" value="ECO:0007669"/>
    <property type="project" value="TreeGrafter"/>
</dbReference>
<dbReference type="CDD" id="cd13152">
    <property type="entry name" value="KOW_GPKOW_A"/>
    <property type="match status" value="1"/>
</dbReference>
<dbReference type="InterPro" id="IPR026822">
    <property type="entry name" value="Spp2/MOS2_G-patch"/>
</dbReference>
<feature type="compositionally biased region" description="Low complexity" evidence="3">
    <location>
        <begin position="331"/>
        <end position="345"/>
    </location>
</feature>
<dbReference type="InterPro" id="IPR045166">
    <property type="entry name" value="Spp2-like"/>
</dbReference>
<feature type="domain" description="KOW" evidence="4">
    <location>
        <begin position="232"/>
        <end position="259"/>
    </location>
</feature>
<feature type="region of interest" description="Disordered" evidence="3">
    <location>
        <begin position="78"/>
        <end position="113"/>
    </location>
</feature>
<feature type="region of interest" description="Disordered" evidence="3">
    <location>
        <begin position="1"/>
        <end position="32"/>
    </location>
</feature>
<dbReference type="Gene3D" id="2.30.30.30">
    <property type="match status" value="1"/>
</dbReference>
<evidence type="ECO:0000313" key="5">
    <source>
        <dbReference type="EMBL" id="MBW54528.1"/>
    </source>
</evidence>
<dbReference type="InterPro" id="IPR014722">
    <property type="entry name" value="Rib_uL2_dom2"/>
</dbReference>
<feature type="compositionally biased region" description="Low complexity" evidence="3">
    <location>
        <begin position="353"/>
        <end position="367"/>
    </location>
</feature>
<reference evidence="5" key="1">
    <citation type="submission" date="2018-01" db="EMBL/GenBank/DDBJ databases">
        <title>An insight into the sialome of Amazonian anophelines.</title>
        <authorList>
            <person name="Ribeiro J.M."/>
            <person name="Scarpassa V."/>
            <person name="Calvo E."/>
        </authorList>
    </citation>
    <scope>NUCLEOTIDE SEQUENCE</scope>
    <source>
        <tissue evidence="5">Salivary glands</tissue>
    </source>
</reference>
<feature type="compositionally biased region" description="Basic residues" evidence="3">
    <location>
        <begin position="396"/>
        <end position="413"/>
    </location>
</feature>
<dbReference type="InterPro" id="IPR005824">
    <property type="entry name" value="KOW"/>
</dbReference>
<accession>A0A2M4BP20</accession>